<reference evidence="1" key="2">
    <citation type="journal article" date="2021" name="PeerJ">
        <title>Extensive microbial diversity within the chicken gut microbiome revealed by metagenomics and culture.</title>
        <authorList>
            <person name="Gilroy R."/>
            <person name="Ravi A."/>
            <person name="Getino M."/>
            <person name="Pursley I."/>
            <person name="Horton D.L."/>
            <person name="Alikhan N.F."/>
            <person name="Baker D."/>
            <person name="Gharbi K."/>
            <person name="Hall N."/>
            <person name="Watson M."/>
            <person name="Adriaenssens E.M."/>
            <person name="Foster-Nyarko E."/>
            <person name="Jarju S."/>
            <person name="Secka A."/>
            <person name="Antonio M."/>
            <person name="Oren A."/>
            <person name="Chaudhuri R.R."/>
            <person name="La Ragione R."/>
            <person name="Hildebrand F."/>
            <person name="Pallen M.J."/>
        </authorList>
    </citation>
    <scope>NUCLEOTIDE SEQUENCE</scope>
    <source>
        <strain evidence="1">10532</strain>
    </source>
</reference>
<comment type="caution">
    <text evidence="1">The sequence shown here is derived from an EMBL/GenBank/DDBJ whole genome shotgun (WGS) entry which is preliminary data.</text>
</comment>
<dbReference type="AlphaFoldDB" id="A0A9D9HPH6"/>
<dbReference type="Proteomes" id="UP000823638">
    <property type="component" value="Unassembled WGS sequence"/>
</dbReference>
<dbReference type="EMBL" id="JADIMM010000070">
    <property type="protein sequence ID" value="MBO8457557.1"/>
    <property type="molecule type" value="Genomic_DNA"/>
</dbReference>
<gene>
    <name evidence="1" type="ORF">IAA81_04930</name>
</gene>
<name>A0A9D9HPH6_9SPIR</name>
<evidence type="ECO:0000313" key="2">
    <source>
        <dbReference type="Proteomes" id="UP000823638"/>
    </source>
</evidence>
<reference evidence="1" key="1">
    <citation type="submission" date="2020-10" db="EMBL/GenBank/DDBJ databases">
        <authorList>
            <person name="Gilroy R."/>
        </authorList>
    </citation>
    <scope>NUCLEOTIDE SEQUENCE</scope>
    <source>
        <strain evidence="1">10532</strain>
    </source>
</reference>
<organism evidence="1 2">
    <name type="scientific">Candidatus Gallitreponema excrementavium</name>
    <dbReference type="NCBI Taxonomy" id="2840840"/>
    <lineage>
        <taxon>Bacteria</taxon>
        <taxon>Pseudomonadati</taxon>
        <taxon>Spirochaetota</taxon>
        <taxon>Spirochaetia</taxon>
        <taxon>Spirochaetales</taxon>
        <taxon>Candidatus Gallitreponema</taxon>
    </lineage>
</organism>
<sequence>MKRKNEIFSLVFLFFSTVVLYAGDVPTVGFRNLSATGIDQPGLITLDNLIFDFLKEQRTINAVDLRSTPGEPEPVVQTDYICTGSISLENSRYYLTLVMYVMPDNVKTAEITRNYDSYNRILLESRTVLKELIEAMNRTSTLTDAPSEQVNFIPVTNLDALSGSWRGEEGIEKVVILRGGKAVVFFSTGISMQLELSLSDGKLIARQKGPNQVKYFVFLPAVVATKVAASAPPASWELSLTEDKQSLIGVHNTVEVSHNGTDVISVKEVSPQVKWDRE</sequence>
<proteinExistence type="predicted"/>
<accession>A0A9D9HPH6</accession>
<protein>
    <submittedName>
        <fullName evidence="1">Uncharacterized protein</fullName>
    </submittedName>
</protein>
<evidence type="ECO:0000313" key="1">
    <source>
        <dbReference type="EMBL" id="MBO8457557.1"/>
    </source>
</evidence>